<reference evidence="2" key="1">
    <citation type="journal article" date="2019" name="bioRxiv">
        <title>The Genome of the Zebra Mussel, Dreissena polymorpha: A Resource for Invasive Species Research.</title>
        <authorList>
            <person name="McCartney M.A."/>
            <person name="Auch B."/>
            <person name="Kono T."/>
            <person name="Mallez S."/>
            <person name="Zhang Y."/>
            <person name="Obille A."/>
            <person name="Becker A."/>
            <person name="Abrahante J.E."/>
            <person name="Garbe J."/>
            <person name="Badalamenti J.P."/>
            <person name="Herman A."/>
            <person name="Mangelson H."/>
            <person name="Liachko I."/>
            <person name="Sullivan S."/>
            <person name="Sone E.D."/>
            <person name="Koren S."/>
            <person name="Silverstein K.A.T."/>
            <person name="Beckman K.B."/>
            <person name="Gohl D.M."/>
        </authorList>
    </citation>
    <scope>NUCLEOTIDE SEQUENCE</scope>
    <source>
        <strain evidence="2">Duluth1</strain>
        <tissue evidence="2">Whole animal</tissue>
    </source>
</reference>
<dbReference type="Proteomes" id="UP000828390">
    <property type="component" value="Unassembled WGS sequence"/>
</dbReference>
<accession>A0A9D4I885</accession>
<reference evidence="2" key="2">
    <citation type="submission" date="2020-11" db="EMBL/GenBank/DDBJ databases">
        <authorList>
            <person name="McCartney M.A."/>
            <person name="Auch B."/>
            <person name="Kono T."/>
            <person name="Mallez S."/>
            <person name="Becker A."/>
            <person name="Gohl D.M."/>
            <person name="Silverstein K.A.T."/>
            <person name="Koren S."/>
            <person name="Bechman K.B."/>
            <person name="Herman A."/>
            <person name="Abrahante J.E."/>
            <person name="Garbe J."/>
        </authorList>
    </citation>
    <scope>NUCLEOTIDE SEQUENCE</scope>
    <source>
        <strain evidence="2">Duluth1</strain>
        <tissue evidence="2">Whole animal</tissue>
    </source>
</reference>
<dbReference type="AlphaFoldDB" id="A0A9D4I885"/>
<gene>
    <name evidence="2" type="ORF">DPMN_184847</name>
</gene>
<proteinExistence type="predicted"/>
<comment type="caution">
    <text evidence="2">The sequence shown here is derived from an EMBL/GenBank/DDBJ whole genome shotgun (WGS) entry which is preliminary data.</text>
</comment>
<protein>
    <submittedName>
        <fullName evidence="2">Uncharacterized protein</fullName>
    </submittedName>
</protein>
<evidence type="ECO:0000256" key="1">
    <source>
        <dbReference type="SAM" id="MobiDB-lite"/>
    </source>
</evidence>
<feature type="compositionally biased region" description="Polar residues" evidence="1">
    <location>
        <begin position="38"/>
        <end position="56"/>
    </location>
</feature>
<dbReference type="EMBL" id="JAIWYP010000010">
    <property type="protein sequence ID" value="KAH3750327.1"/>
    <property type="molecule type" value="Genomic_DNA"/>
</dbReference>
<sequence length="79" mass="8662">MYSVYTTNDGRESPNPEEVISRSASVFVAGRKFNETVLQSENSVNDTGNNPRNGSYVNAEGVADNLEKIPSSQESKSYK</sequence>
<feature type="region of interest" description="Disordered" evidence="1">
    <location>
        <begin position="38"/>
        <end position="79"/>
    </location>
</feature>
<feature type="compositionally biased region" description="Polar residues" evidence="1">
    <location>
        <begin position="70"/>
        <end position="79"/>
    </location>
</feature>
<organism evidence="2 3">
    <name type="scientific">Dreissena polymorpha</name>
    <name type="common">Zebra mussel</name>
    <name type="synonym">Mytilus polymorpha</name>
    <dbReference type="NCBI Taxonomy" id="45954"/>
    <lineage>
        <taxon>Eukaryota</taxon>
        <taxon>Metazoa</taxon>
        <taxon>Spiralia</taxon>
        <taxon>Lophotrochozoa</taxon>
        <taxon>Mollusca</taxon>
        <taxon>Bivalvia</taxon>
        <taxon>Autobranchia</taxon>
        <taxon>Heteroconchia</taxon>
        <taxon>Euheterodonta</taxon>
        <taxon>Imparidentia</taxon>
        <taxon>Neoheterodontei</taxon>
        <taxon>Myida</taxon>
        <taxon>Dreissenoidea</taxon>
        <taxon>Dreissenidae</taxon>
        <taxon>Dreissena</taxon>
    </lineage>
</organism>
<name>A0A9D4I885_DREPO</name>
<evidence type="ECO:0000313" key="2">
    <source>
        <dbReference type="EMBL" id="KAH3750327.1"/>
    </source>
</evidence>
<keyword evidence="3" id="KW-1185">Reference proteome</keyword>
<evidence type="ECO:0000313" key="3">
    <source>
        <dbReference type="Proteomes" id="UP000828390"/>
    </source>
</evidence>